<dbReference type="PROSITE" id="PS50007">
    <property type="entry name" value="PIPLC_X_DOMAIN"/>
    <property type="match status" value="1"/>
</dbReference>
<sequence>MAHTSITKKMTDSRRKEQISFSSLLQNQFAHWMSDLPEKLWDESLCNLAIPGSHDSMTYCLDLNSPIKPSDKILNYLDHVIPCIIRPEIYRWCRTQESSITEQLEAGIRFFDLRIAHKPNDTSDHLHFVHGIFTTVTVLEALKEFGLWLKAHPKEVVILACRSFDGMNEQQHHELIQEIKNLFESKIYPKTSSEPVTLRRLWELGCQVIISYDDNIAKQYPELWPGIPYWWADTYDPKLLVQYLENQKQAGRPDGFFVAGINLTEDWWYILTHLHSSLKRLTLPNYAYLSDWIKKQVTGPGKHCFNIIAGDFIGAGYLVPAVLSLNNIDVKIGRFY</sequence>
<dbReference type="Pfam" id="PF26146">
    <property type="entry name" value="PI-PLC_X"/>
    <property type="match status" value="1"/>
</dbReference>
<evidence type="ECO:0000313" key="3">
    <source>
        <dbReference type="Proteomes" id="UP000287033"/>
    </source>
</evidence>
<accession>A0A401SJM2</accession>
<dbReference type="SMART" id="SM00148">
    <property type="entry name" value="PLCXc"/>
    <property type="match status" value="1"/>
</dbReference>
<dbReference type="OrthoDB" id="1046782at2759"/>
<organism evidence="2 3">
    <name type="scientific">Chiloscyllium punctatum</name>
    <name type="common">Brownbanded bambooshark</name>
    <name type="synonym">Hemiscyllium punctatum</name>
    <dbReference type="NCBI Taxonomy" id="137246"/>
    <lineage>
        <taxon>Eukaryota</taxon>
        <taxon>Metazoa</taxon>
        <taxon>Chordata</taxon>
        <taxon>Craniata</taxon>
        <taxon>Vertebrata</taxon>
        <taxon>Chondrichthyes</taxon>
        <taxon>Elasmobranchii</taxon>
        <taxon>Galeomorphii</taxon>
        <taxon>Galeoidea</taxon>
        <taxon>Orectolobiformes</taxon>
        <taxon>Hemiscylliidae</taxon>
        <taxon>Chiloscyllium</taxon>
    </lineage>
</organism>
<dbReference type="GO" id="GO:0008081">
    <property type="term" value="F:phosphoric diester hydrolase activity"/>
    <property type="evidence" value="ECO:0007669"/>
    <property type="project" value="InterPro"/>
</dbReference>
<proteinExistence type="predicted"/>
<dbReference type="InterPro" id="IPR042158">
    <property type="entry name" value="PLCXD1/2/3"/>
</dbReference>
<gene>
    <name evidence="2" type="ORF">chiPu_0009070</name>
</gene>
<dbReference type="AlphaFoldDB" id="A0A401SJM2"/>
<dbReference type="InterPro" id="IPR051057">
    <property type="entry name" value="PI-PLC_domain"/>
</dbReference>
<evidence type="ECO:0000313" key="2">
    <source>
        <dbReference type="EMBL" id="GCC30619.1"/>
    </source>
</evidence>
<protein>
    <recommendedName>
        <fullName evidence="1">Phosphatidylinositol-specific phospholipase C X domain-containing protein</fullName>
    </recommendedName>
</protein>
<feature type="domain" description="Phosphatidylinositol-specific phospholipase C X" evidence="1">
    <location>
        <begin position="41"/>
        <end position="213"/>
    </location>
</feature>
<dbReference type="CDD" id="cd08616">
    <property type="entry name" value="PI-PLCXD1c"/>
    <property type="match status" value="1"/>
</dbReference>
<dbReference type="STRING" id="137246.A0A401SJM2"/>
<dbReference type="PANTHER" id="PTHR13593">
    <property type="match status" value="1"/>
</dbReference>
<dbReference type="InterPro" id="IPR017946">
    <property type="entry name" value="PLC-like_Pdiesterase_TIM-brl"/>
</dbReference>
<dbReference type="Gene3D" id="3.20.20.190">
    <property type="entry name" value="Phosphatidylinositol (PI) phosphodiesterase"/>
    <property type="match status" value="1"/>
</dbReference>
<name>A0A401SJM2_CHIPU</name>
<dbReference type="PANTHER" id="PTHR13593:SF24">
    <property type="entry name" value="PI-PLC X DOMAIN-CONTAINING PROTEIN 1"/>
    <property type="match status" value="1"/>
</dbReference>
<keyword evidence="3" id="KW-1185">Reference proteome</keyword>
<dbReference type="InterPro" id="IPR000909">
    <property type="entry name" value="PLipase_C_PInositol-sp_X_dom"/>
</dbReference>
<dbReference type="GO" id="GO:0006629">
    <property type="term" value="P:lipid metabolic process"/>
    <property type="evidence" value="ECO:0007669"/>
    <property type="project" value="InterPro"/>
</dbReference>
<dbReference type="OMA" id="FYCFTRP"/>
<evidence type="ECO:0000259" key="1">
    <source>
        <dbReference type="SMART" id="SM00148"/>
    </source>
</evidence>
<dbReference type="EMBL" id="BEZZ01000313">
    <property type="protein sequence ID" value="GCC30619.1"/>
    <property type="molecule type" value="Genomic_DNA"/>
</dbReference>
<comment type="caution">
    <text evidence="2">The sequence shown here is derived from an EMBL/GenBank/DDBJ whole genome shotgun (WGS) entry which is preliminary data.</text>
</comment>
<dbReference type="SUPFAM" id="SSF51695">
    <property type="entry name" value="PLC-like phosphodiesterases"/>
    <property type="match status" value="1"/>
</dbReference>
<reference evidence="2 3" key="1">
    <citation type="journal article" date="2018" name="Nat. Ecol. Evol.">
        <title>Shark genomes provide insights into elasmobranch evolution and the origin of vertebrates.</title>
        <authorList>
            <person name="Hara Y"/>
            <person name="Yamaguchi K"/>
            <person name="Onimaru K"/>
            <person name="Kadota M"/>
            <person name="Koyanagi M"/>
            <person name="Keeley SD"/>
            <person name="Tatsumi K"/>
            <person name="Tanaka K"/>
            <person name="Motone F"/>
            <person name="Kageyama Y"/>
            <person name="Nozu R"/>
            <person name="Adachi N"/>
            <person name="Nishimura O"/>
            <person name="Nakagawa R"/>
            <person name="Tanegashima C"/>
            <person name="Kiyatake I"/>
            <person name="Matsumoto R"/>
            <person name="Murakumo K"/>
            <person name="Nishida K"/>
            <person name="Terakita A"/>
            <person name="Kuratani S"/>
            <person name="Sato K"/>
            <person name="Hyodo S Kuraku.S."/>
        </authorList>
    </citation>
    <scope>NUCLEOTIDE SEQUENCE [LARGE SCALE GENOMIC DNA]</scope>
</reference>
<dbReference type="Proteomes" id="UP000287033">
    <property type="component" value="Unassembled WGS sequence"/>
</dbReference>